<evidence type="ECO:0000256" key="1">
    <source>
        <dbReference type="ARBA" id="ARBA00004123"/>
    </source>
</evidence>
<dbReference type="Gene3D" id="1.10.10.60">
    <property type="entry name" value="Homeodomain-like"/>
    <property type="match status" value="1"/>
</dbReference>
<proteinExistence type="predicted"/>
<dbReference type="InterPro" id="IPR048020">
    <property type="entry name" value="Transpos_IS3"/>
</dbReference>
<dbReference type="PROSITE" id="PS50994">
    <property type="entry name" value="INTEGRASE"/>
    <property type="match status" value="1"/>
</dbReference>
<dbReference type="OrthoDB" id="5852877at2759"/>
<dbReference type="InterPro" id="IPR001584">
    <property type="entry name" value="Integrase_cat-core"/>
</dbReference>
<sequence>MSKKHYSPEFKQEAAGLVLDQNYTMADACEAMGVGRTAMGRWVSQLRHERNGGTPQDAKAISPEHREIQALKEQVRRLQREKDILKKASALLMSEAFSVSRSSYQYHCQRRQCESPSDRERERLMGLVVDIHKKSRGSAGSRSIAGTLQQEGESIGRHKVRSLMKAAGISSKQPGAHRYKVAIKPSDIADNVLSRAFDAPQINQVWCGDVTYIWAGKRWVYLALVIDLYARRIVGWASSDSPDSALTSKALMTAWYARGCPKKVMFHSDQGCHYTSKAFRQTLWRCQAIQSMSRRGNCWDNSPMERVFRSFKTEWMPKLGYENQSQAEQDILSYIKYYNTKRAHSYNDYLTPVAAETLIKNQVA</sequence>
<dbReference type="Gene3D" id="3.30.420.10">
    <property type="entry name" value="Ribonuclease H-like superfamily/Ribonuclease H"/>
    <property type="match status" value="1"/>
</dbReference>
<dbReference type="PANTHER" id="PTHR46889">
    <property type="entry name" value="TRANSPOSASE INSF FOR INSERTION SEQUENCE IS3B-RELATED"/>
    <property type="match status" value="1"/>
</dbReference>
<dbReference type="InterPro" id="IPR002514">
    <property type="entry name" value="Transposase_8"/>
</dbReference>
<dbReference type="SUPFAM" id="SSF53098">
    <property type="entry name" value="Ribonuclease H-like"/>
    <property type="match status" value="1"/>
</dbReference>
<evidence type="ECO:0000313" key="2">
    <source>
        <dbReference type="EMBL" id="CAD7236802.1"/>
    </source>
</evidence>
<dbReference type="Pfam" id="PF13333">
    <property type="entry name" value="rve_2"/>
    <property type="match status" value="1"/>
</dbReference>
<dbReference type="AlphaFoldDB" id="A0A7R8ZYS1"/>
<dbReference type="InterPro" id="IPR012337">
    <property type="entry name" value="RNaseH-like_sf"/>
</dbReference>
<dbReference type="InterPro" id="IPR036397">
    <property type="entry name" value="RNaseH_sf"/>
</dbReference>
<dbReference type="Pfam" id="PF01527">
    <property type="entry name" value="HTH_Tnp_1"/>
    <property type="match status" value="1"/>
</dbReference>
<dbReference type="GO" id="GO:0004803">
    <property type="term" value="F:transposase activity"/>
    <property type="evidence" value="ECO:0007669"/>
    <property type="project" value="InterPro"/>
</dbReference>
<dbReference type="NCBIfam" id="NF033516">
    <property type="entry name" value="transpos_IS3"/>
    <property type="match status" value="1"/>
</dbReference>
<dbReference type="EMBL" id="OB681995">
    <property type="protein sequence ID" value="CAD7236802.1"/>
    <property type="molecule type" value="Genomic_DNA"/>
</dbReference>
<dbReference type="SUPFAM" id="SSF46689">
    <property type="entry name" value="Homeodomain-like"/>
    <property type="match status" value="1"/>
</dbReference>
<accession>A0A7R8ZYS1</accession>
<dbReference type="InterPro" id="IPR025948">
    <property type="entry name" value="HTH-like_dom"/>
</dbReference>
<protein>
    <submittedName>
        <fullName evidence="2">Uncharacterized protein</fullName>
    </submittedName>
</protein>
<dbReference type="GO" id="GO:0006313">
    <property type="term" value="P:DNA transposition"/>
    <property type="evidence" value="ECO:0007669"/>
    <property type="project" value="InterPro"/>
</dbReference>
<dbReference type="Pfam" id="PF00665">
    <property type="entry name" value="rve"/>
    <property type="match status" value="1"/>
</dbReference>
<dbReference type="InterPro" id="IPR050900">
    <property type="entry name" value="Transposase_IS3/IS150/IS904"/>
</dbReference>
<dbReference type="GO" id="GO:0005634">
    <property type="term" value="C:nucleus"/>
    <property type="evidence" value="ECO:0007669"/>
    <property type="project" value="UniProtKB-SubCell"/>
</dbReference>
<comment type="subcellular location">
    <subcellularLocation>
        <location evidence="1">Nucleus</location>
    </subcellularLocation>
</comment>
<organism evidence="2">
    <name type="scientific">Cyprideis torosa</name>
    <dbReference type="NCBI Taxonomy" id="163714"/>
    <lineage>
        <taxon>Eukaryota</taxon>
        <taxon>Metazoa</taxon>
        <taxon>Ecdysozoa</taxon>
        <taxon>Arthropoda</taxon>
        <taxon>Crustacea</taxon>
        <taxon>Oligostraca</taxon>
        <taxon>Ostracoda</taxon>
        <taxon>Podocopa</taxon>
        <taxon>Podocopida</taxon>
        <taxon>Cytherocopina</taxon>
        <taxon>Cytheroidea</taxon>
        <taxon>Cytherideidae</taxon>
        <taxon>Cyprideis</taxon>
    </lineage>
</organism>
<name>A0A7R8ZYS1_9CRUS</name>
<reference evidence="2" key="1">
    <citation type="submission" date="2020-11" db="EMBL/GenBank/DDBJ databases">
        <authorList>
            <person name="Tran Van P."/>
        </authorList>
    </citation>
    <scope>NUCLEOTIDE SEQUENCE</scope>
</reference>
<dbReference type="Pfam" id="PF13276">
    <property type="entry name" value="HTH_21"/>
    <property type="match status" value="1"/>
</dbReference>
<gene>
    <name evidence="2" type="ORF">CTOB1V02_LOCUS14617</name>
</gene>
<dbReference type="InterPro" id="IPR009057">
    <property type="entry name" value="Homeodomain-like_sf"/>
</dbReference>
<dbReference type="PANTHER" id="PTHR46889:SF4">
    <property type="entry name" value="TRANSPOSASE INSO FOR INSERTION SEQUENCE ELEMENT IS911B-RELATED"/>
    <property type="match status" value="1"/>
</dbReference>
<dbReference type="GO" id="GO:0003677">
    <property type="term" value="F:DNA binding"/>
    <property type="evidence" value="ECO:0007669"/>
    <property type="project" value="InterPro"/>
</dbReference>
<dbReference type="GO" id="GO:0015074">
    <property type="term" value="P:DNA integration"/>
    <property type="evidence" value="ECO:0007669"/>
    <property type="project" value="InterPro"/>
</dbReference>